<evidence type="ECO:0000313" key="7">
    <source>
        <dbReference type="EMBL" id="CAD7439401.1"/>
    </source>
</evidence>
<evidence type="ECO:0000256" key="5">
    <source>
        <dbReference type="ARBA" id="ARBA00023136"/>
    </source>
</evidence>
<dbReference type="AlphaFoldDB" id="A0A7R9ESI9"/>
<evidence type="ECO:0000256" key="3">
    <source>
        <dbReference type="ARBA" id="ARBA00022692"/>
    </source>
</evidence>
<feature type="transmembrane region" description="Helical" evidence="6">
    <location>
        <begin position="121"/>
        <end position="142"/>
    </location>
</feature>
<proteinExistence type="inferred from homology"/>
<comment type="similarity">
    <text evidence="2">Belongs to the TspO/BZRP family.</text>
</comment>
<sequence length="276" mass="31683">MSPDDRRCCEDGSIPTQTEMVGFPGYRYRGPGFDPLCFHNLSVKQWAWKGTKLILVRTNEELLCGKITQRPTHSLGARAWLKLRREQEETKVSRSLEKSVGIPGKATTWEHIRVSAMKINWVAAIALVILPNVGGWFGIIFVRANDTWYSTLILPSWNPPSYLFAPAWTILYCVMGFASYLIWRDGEGFKGNGRIPLVLYCTQLILNWIWTPIFYGAHSLIWSLVDIVVLWVNIIACIFTFFRLNRIAAYLLFPYLVWISFATALNYAILRLNPDQ</sequence>
<dbReference type="GO" id="GO:0005741">
    <property type="term" value="C:mitochondrial outer membrane"/>
    <property type="evidence" value="ECO:0007669"/>
    <property type="project" value="TreeGrafter"/>
</dbReference>
<accession>A0A7R9ESI9</accession>
<dbReference type="PANTHER" id="PTHR10057">
    <property type="entry name" value="PERIPHERAL-TYPE BENZODIAZEPINE RECEPTOR"/>
    <property type="match status" value="1"/>
</dbReference>
<dbReference type="InterPro" id="IPR038330">
    <property type="entry name" value="TspO/MBR-related_sf"/>
</dbReference>
<dbReference type="PANTHER" id="PTHR10057:SF0">
    <property type="entry name" value="TRANSLOCATOR PROTEIN"/>
    <property type="match status" value="1"/>
</dbReference>
<evidence type="ECO:0008006" key="8">
    <source>
        <dbReference type="Google" id="ProtNLM"/>
    </source>
</evidence>
<feature type="transmembrane region" description="Helical" evidence="6">
    <location>
        <begin position="221"/>
        <end position="242"/>
    </location>
</feature>
<dbReference type="InterPro" id="IPR004307">
    <property type="entry name" value="TspO_MBR"/>
</dbReference>
<dbReference type="Gene3D" id="1.20.1260.100">
    <property type="entry name" value="TspO/MBR protein"/>
    <property type="match status" value="1"/>
</dbReference>
<evidence type="ECO:0000256" key="4">
    <source>
        <dbReference type="ARBA" id="ARBA00022989"/>
    </source>
</evidence>
<evidence type="ECO:0000256" key="6">
    <source>
        <dbReference type="SAM" id="Phobius"/>
    </source>
</evidence>
<feature type="transmembrane region" description="Helical" evidence="6">
    <location>
        <begin position="195"/>
        <end position="215"/>
    </location>
</feature>
<reference evidence="7" key="1">
    <citation type="submission" date="2020-11" db="EMBL/GenBank/DDBJ databases">
        <authorList>
            <person name="Tran Van P."/>
        </authorList>
    </citation>
    <scope>NUCLEOTIDE SEQUENCE</scope>
</reference>
<comment type="subcellular location">
    <subcellularLocation>
        <location evidence="1">Membrane</location>
        <topology evidence="1">Multi-pass membrane protein</topology>
    </subcellularLocation>
</comment>
<gene>
    <name evidence="7" type="ORF">TBIB3V08_LOCUS1967</name>
</gene>
<evidence type="ECO:0000256" key="1">
    <source>
        <dbReference type="ARBA" id="ARBA00004141"/>
    </source>
</evidence>
<dbReference type="Pfam" id="PF03073">
    <property type="entry name" value="TspO_MBR"/>
    <property type="match status" value="1"/>
</dbReference>
<feature type="transmembrane region" description="Helical" evidence="6">
    <location>
        <begin position="249"/>
        <end position="270"/>
    </location>
</feature>
<name>A0A7R9ESI9_9NEOP</name>
<keyword evidence="3 6" id="KW-0812">Transmembrane</keyword>
<evidence type="ECO:0000256" key="2">
    <source>
        <dbReference type="ARBA" id="ARBA00007524"/>
    </source>
</evidence>
<organism evidence="7">
    <name type="scientific">Timema bartmani</name>
    <dbReference type="NCBI Taxonomy" id="61472"/>
    <lineage>
        <taxon>Eukaryota</taxon>
        <taxon>Metazoa</taxon>
        <taxon>Ecdysozoa</taxon>
        <taxon>Arthropoda</taxon>
        <taxon>Hexapoda</taxon>
        <taxon>Insecta</taxon>
        <taxon>Pterygota</taxon>
        <taxon>Neoptera</taxon>
        <taxon>Polyneoptera</taxon>
        <taxon>Phasmatodea</taxon>
        <taxon>Timematodea</taxon>
        <taxon>Timematoidea</taxon>
        <taxon>Timematidae</taxon>
        <taxon>Timema</taxon>
    </lineage>
</organism>
<dbReference type="FunFam" id="1.20.1260.100:FF:000001">
    <property type="entry name" value="translocator protein 2"/>
    <property type="match status" value="1"/>
</dbReference>
<protein>
    <recommendedName>
        <fullName evidence="8">Translocator protein</fullName>
    </recommendedName>
</protein>
<dbReference type="CDD" id="cd15904">
    <property type="entry name" value="TSPO_MBR"/>
    <property type="match status" value="1"/>
</dbReference>
<keyword evidence="4 6" id="KW-1133">Transmembrane helix</keyword>
<dbReference type="EMBL" id="OD564672">
    <property type="protein sequence ID" value="CAD7439401.1"/>
    <property type="molecule type" value="Genomic_DNA"/>
</dbReference>
<feature type="transmembrane region" description="Helical" evidence="6">
    <location>
        <begin position="162"/>
        <end position="183"/>
    </location>
</feature>
<dbReference type="GO" id="GO:0033013">
    <property type="term" value="P:tetrapyrrole metabolic process"/>
    <property type="evidence" value="ECO:0007669"/>
    <property type="project" value="UniProtKB-ARBA"/>
</dbReference>
<keyword evidence="5 6" id="KW-0472">Membrane</keyword>